<organism evidence="2 3">
    <name type="scientific">Colletotrichum scovillei</name>
    <dbReference type="NCBI Taxonomy" id="1209932"/>
    <lineage>
        <taxon>Eukaryota</taxon>
        <taxon>Fungi</taxon>
        <taxon>Dikarya</taxon>
        <taxon>Ascomycota</taxon>
        <taxon>Pezizomycotina</taxon>
        <taxon>Sordariomycetes</taxon>
        <taxon>Hypocreomycetidae</taxon>
        <taxon>Glomerellales</taxon>
        <taxon>Glomerellaceae</taxon>
        <taxon>Colletotrichum</taxon>
        <taxon>Colletotrichum acutatum species complex</taxon>
    </lineage>
</organism>
<reference evidence="2" key="1">
    <citation type="submission" date="2021-05" db="EMBL/GenBank/DDBJ databases">
        <title>Comparative genomics of three Colletotrichum scovillei strains and genetic complementation revealed genes involved fungal growth and virulence on chili pepper.</title>
        <authorList>
            <person name="Hsieh D.-K."/>
            <person name="Chuang S.-C."/>
            <person name="Chen C.-Y."/>
            <person name="Chao Y.-T."/>
            <person name="Lu M.-Y.J."/>
            <person name="Lee M.-H."/>
            <person name="Shih M.-C."/>
        </authorList>
    </citation>
    <scope>NUCLEOTIDE SEQUENCE</scope>
    <source>
        <strain evidence="2">Coll-153</strain>
    </source>
</reference>
<feature type="region of interest" description="Disordered" evidence="1">
    <location>
        <begin position="200"/>
        <end position="220"/>
    </location>
</feature>
<keyword evidence="3" id="KW-1185">Reference proteome</keyword>
<dbReference type="SUPFAM" id="SSF57959">
    <property type="entry name" value="Leucine zipper domain"/>
    <property type="match status" value="1"/>
</dbReference>
<gene>
    <name evidence="2" type="ORF">JMJ77_010393</name>
</gene>
<dbReference type="AlphaFoldDB" id="A0A9P7QTI8"/>
<sequence>MEGQDQRERRKLQNRIAQRRFRSRKKGGETAFLQADLEITESGRENPKVREATFDQPKAPIGTVSSDFHGIGGEVDFNTMLIDEATDDLFAGLSEAFVSKPWLKSSYISPPPSEESDRVNVWKVDDSLGSLVNATARVSMDSTNRQNNTLEDKLTMAECSKSPSALNVGKATALSGPRPIAASEPLYTTTGCSPAIRYSEGSSQQKANPIHQDNQRSLSAGTNNDRAGCCVAHKAESMVADLQRLYNYGLYFGFFETEDDEVEDCLGFLKAKLKEMAQCPSGNAVHSSLSNSDVG</sequence>
<comment type="caution">
    <text evidence="2">The sequence shown here is derived from an EMBL/GenBank/DDBJ whole genome shotgun (WGS) entry which is preliminary data.</text>
</comment>
<name>A0A9P7QTI8_9PEZI</name>
<evidence type="ECO:0000313" key="3">
    <source>
        <dbReference type="Proteomes" id="UP000699042"/>
    </source>
</evidence>
<evidence type="ECO:0000256" key="1">
    <source>
        <dbReference type="SAM" id="MobiDB-lite"/>
    </source>
</evidence>
<feature type="compositionally biased region" description="Basic residues" evidence="1">
    <location>
        <begin position="9"/>
        <end position="25"/>
    </location>
</feature>
<feature type="region of interest" description="Disordered" evidence="1">
    <location>
        <begin position="1"/>
        <end position="27"/>
    </location>
</feature>
<dbReference type="Gene3D" id="1.20.5.170">
    <property type="match status" value="1"/>
</dbReference>
<protein>
    <recommendedName>
        <fullName evidence="4">BZIP domain-containing protein</fullName>
    </recommendedName>
</protein>
<dbReference type="InterPro" id="IPR046347">
    <property type="entry name" value="bZIP_sf"/>
</dbReference>
<dbReference type="Proteomes" id="UP000699042">
    <property type="component" value="Unassembled WGS sequence"/>
</dbReference>
<dbReference type="CDD" id="cd14688">
    <property type="entry name" value="bZIP_YAP"/>
    <property type="match status" value="1"/>
</dbReference>
<accession>A0A9P7QTI8</accession>
<evidence type="ECO:0008006" key="4">
    <source>
        <dbReference type="Google" id="ProtNLM"/>
    </source>
</evidence>
<proteinExistence type="predicted"/>
<dbReference type="EMBL" id="JAESDN010000013">
    <property type="protein sequence ID" value="KAG7042293.1"/>
    <property type="molecule type" value="Genomic_DNA"/>
</dbReference>
<dbReference type="GO" id="GO:0003700">
    <property type="term" value="F:DNA-binding transcription factor activity"/>
    <property type="evidence" value="ECO:0007669"/>
    <property type="project" value="InterPro"/>
</dbReference>
<evidence type="ECO:0000313" key="2">
    <source>
        <dbReference type="EMBL" id="KAG7042293.1"/>
    </source>
</evidence>